<dbReference type="EMBL" id="UINC01028814">
    <property type="protein sequence ID" value="SVB10471.1"/>
    <property type="molecule type" value="Genomic_DNA"/>
</dbReference>
<gene>
    <name evidence="1" type="ORF">METZ01_LOCUS163325</name>
</gene>
<evidence type="ECO:0000313" key="1">
    <source>
        <dbReference type="EMBL" id="SVB10471.1"/>
    </source>
</evidence>
<dbReference type="AlphaFoldDB" id="A0A382BAD1"/>
<dbReference type="InterPro" id="IPR006311">
    <property type="entry name" value="TAT_signal"/>
</dbReference>
<sequence length="77" mass="8213">MNPAFEYHQSQNRRQFFQGAGLKVGGIALAQLLGQRSLAAKPAVAGDVHPALPGLPHFAPKAKNLIYLHMNGAPAQL</sequence>
<reference evidence="1" key="1">
    <citation type="submission" date="2018-05" db="EMBL/GenBank/DDBJ databases">
        <authorList>
            <person name="Lanie J.A."/>
            <person name="Ng W.-L."/>
            <person name="Kazmierczak K.M."/>
            <person name="Andrzejewski T.M."/>
            <person name="Davidsen T.M."/>
            <person name="Wayne K.J."/>
            <person name="Tettelin H."/>
            <person name="Glass J.I."/>
            <person name="Rusch D."/>
            <person name="Podicherti R."/>
            <person name="Tsui H.-C.T."/>
            <person name="Winkler M.E."/>
        </authorList>
    </citation>
    <scope>NUCLEOTIDE SEQUENCE</scope>
</reference>
<proteinExistence type="predicted"/>
<feature type="non-terminal residue" evidence="1">
    <location>
        <position position="77"/>
    </location>
</feature>
<protein>
    <submittedName>
        <fullName evidence="1">Uncharacterized protein</fullName>
    </submittedName>
</protein>
<dbReference type="PROSITE" id="PS51318">
    <property type="entry name" value="TAT"/>
    <property type="match status" value="1"/>
</dbReference>
<organism evidence="1">
    <name type="scientific">marine metagenome</name>
    <dbReference type="NCBI Taxonomy" id="408172"/>
    <lineage>
        <taxon>unclassified sequences</taxon>
        <taxon>metagenomes</taxon>
        <taxon>ecological metagenomes</taxon>
    </lineage>
</organism>
<name>A0A382BAD1_9ZZZZ</name>
<accession>A0A382BAD1</accession>